<dbReference type="Pfam" id="PF17921">
    <property type="entry name" value="Integrase_H2C2"/>
    <property type="match status" value="1"/>
</dbReference>
<dbReference type="InterPro" id="IPR041588">
    <property type="entry name" value="Integrase_H2C2"/>
</dbReference>
<evidence type="ECO:0000259" key="1">
    <source>
        <dbReference type="Pfam" id="PF17921"/>
    </source>
</evidence>
<dbReference type="RefSeq" id="XP_071906136.1">
    <property type="nucleotide sequence ID" value="XM_072050035.1"/>
</dbReference>
<sequence length="147" mass="16411">MGLDYEIHYKGGKDNIVADALSRRQGGPAEESDQESYNGVHFITAVKPLWLSKVSKSCNGDDKITELLITLAIDSSSSPDYSYHQGIVRYKGRVYIGVTTELRRQLISYMHDSAVGGHSGNLGTYAGLKSYFFWPRIKREVEAYVQA</sequence>
<dbReference type="Gene3D" id="1.10.340.70">
    <property type="match status" value="1"/>
</dbReference>
<proteinExistence type="predicted"/>
<dbReference type="Proteomes" id="UP001652660">
    <property type="component" value="Chromosome 5c"/>
</dbReference>
<gene>
    <name evidence="3" type="primary">LOC140007308</name>
</gene>
<reference evidence="3" key="1">
    <citation type="submission" date="2025-08" db="UniProtKB">
        <authorList>
            <consortium name="RefSeq"/>
        </authorList>
    </citation>
    <scope>IDENTIFICATION</scope>
    <source>
        <tissue evidence="3">Leaves</tissue>
    </source>
</reference>
<dbReference type="PANTHER" id="PTHR37984">
    <property type="entry name" value="PROTEIN CBG26694"/>
    <property type="match status" value="1"/>
</dbReference>
<dbReference type="PANTHER" id="PTHR37984:SF5">
    <property type="entry name" value="PROTEIN NYNRIN-LIKE"/>
    <property type="match status" value="1"/>
</dbReference>
<dbReference type="InterPro" id="IPR050951">
    <property type="entry name" value="Retrovirus_Pol_polyprotein"/>
</dbReference>
<protein>
    <recommendedName>
        <fullName evidence="1">Integrase zinc-binding domain-containing protein</fullName>
    </recommendedName>
</protein>
<feature type="domain" description="Integrase zinc-binding" evidence="1">
    <location>
        <begin position="99"/>
        <end position="146"/>
    </location>
</feature>
<keyword evidence="2" id="KW-1185">Reference proteome</keyword>
<evidence type="ECO:0000313" key="2">
    <source>
        <dbReference type="Proteomes" id="UP001652660"/>
    </source>
</evidence>
<accession>A0ABM4UFS6</accession>
<organism evidence="2 3">
    <name type="scientific">Coffea arabica</name>
    <name type="common">Arabian coffee</name>
    <dbReference type="NCBI Taxonomy" id="13443"/>
    <lineage>
        <taxon>Eukaryota</taxon>
        <taxon>Viridiplantae</taxon>
        <taxon>Streptophyta</taxon>
        <taxon>Embryophyta</taxon>
        <taxon>Tracheophyta</taxon>
        <taxon>Spermatophyta</taxon>
        <taxon>Magnoliopsida</taxon>
        <taxon>eudicotyledons</taxon>
        <taxon>Gunneridae</taxon>
        <taxon>Pentapetalae</taxon>
        <taxon>asterids</taxon>
        <taxon>lamiids</taxon>
        <taxon>Gentianales</taxon>
        <taxon>Rubiaceae</taxon>
        <taxon>Ixoroideae</taxon>
        <taxon>Gardenieae complex</taxon>
        <taxon>Bertiereae - Coffeeae clade</taxon>
        <taxon>Coffeeae</taxon>
        <taxon>Coffea</taxon>
    </lineage>
</organism>
<evidence type="ECO:0000313" key="3">
    <source>
        <dbReference type="RefSeq" id="XP_071906136.1"/>
    </source>
</evidence>
<dbReference type="GeneID" id="140007308"/>
<name>A0ABM4UFS6_COFAR</name>